<dbReference type="GO" id="GO:0016853">
    <property type="term" value="F:isomerase activity"/>
    <property type="evidence" value="ECO:0007669"/>
    <property type="project" value="UniProtKB-KW"/>
</dbReference>
<dbReference type="PANTHER" id="PTHR11820">
    <property type="entry name" value="ACYLPYRUVASE"/>
    <property type="match status" value="1"/>
</dbReference>
<dbReference type="NCBIfam" id="NF007967">
    <property type="entry name" value="PRK10691.1"/>
    <property type="match status" value="1"/>
</dbReference>
<dbReference type="AlphaFoldDB" id="A0A1X9NDS8"/>
<protein>
    <submittedName>
        <fullName evidence="3">Isomerase/hydrolase</fullName>
    </submittedName>
</protein>
<dbReference type="InterPro" id="IPR036663">
    <property type="entry name" value="Fumarylacetoacetase_C_sf"/>
</dbReference>
<dbReference type="InterPro" id="IPR011234">
    <property type="entry name" value="Fumarylacetoacetase-like_C"/>
</dbReference>
<dbReference type="Gene3D" id="3.90.850.10">
    <property type="entry name" value="Fumarylacetoacetase-like, C-terminal domain"/>
    <property type="match status" value="1"/>
</dbReference>
<proteinExistence type="predicted"/>
<dbReference type="KEGG" id="osg:BST96_05970"/>
<evidence type="ECO:0000259" key="2">
    <source>
        <dbReference type="Pfam" id="PF01557"/>
    </source>
</evidence>
<keyword evidence="1" id="KW-0479">Metal-binding</keyword>
<evidence type="ECO:0000313" key="4">
    <source>
        <dbReference type="Proteomes" id="UP000193450"/>
    </source>
</evidence>
<dbReference type="OrthoDB" id="9805307at2"/>
<dbReference type="GO" id="GO:0018773">
    <property type="term" value="F:acetylpyruvate hydrolase activity"/>
    <property type="evidence" value="ECO:0007669"/>
    <property type="project" value="TreeGrafter"/>
</dbReference>
<dbReference type="PANTHER" id="PTHR11820:SF7">
    <property type="entry name" value="ACYLPYRUVASE FAHD1, MITOCHONDRIAL"/>
    <property type="match status" value="1"/>
</dbReference>
<dbReference type="Proteomes" id="UP000193450">
    <property type="component" value="Chromosome"/>
</dbReference>
<name>A0A1X9NDS8_9GAMM</name>
<feature type="domain" description="Fumarylacetoacetase-like C-terminal" evidence="2">
    <location>
        <begin position="18"/>
        <end position="217"/>
    </location>
</feature>
<dbReference type="STRING" id="716816.BST96_05970"/>
<gene>
    <name evidence="3" type="ORF">BST96_05970</name>
</gene>
<dbReference type="GO" id="GO:0046872">
    <property type="term" value="F:metal ion binding"/>
    <property type="evidence" value="ECO:0007669"/>
    <property type="project" value="UniProtKB-KW"/>
</dbReference>
<dbReference type="SUPFAM" id="SSF56529">
    <property type="entry name" value="FAH"/>
    <property type="match status" value="1"/>
</dbReference>
<keyword evidence="3" id="KW-0413">Isomerase</keyword>
<evidence type="ECO:0000313" key="3">
    <source>
        <dbReference type="EMBL" id="ARN73699.1"/>
    </source>
</evidence>
<accession>A0A1X9NDS8</accession>
<keyword evidence="4" id="KW-1185">Reference proteome</keyword>
<dbReference type="EMBL" id="CP019343">
    <property type="protein sequence ID" value="ARN73699.1"/>
    <property type="molecule type" value="Genomic_DNA"/>
</dbReference>
<reference evidence="3 4" key="1">
    <citation type="submission" date="2016-11" db="EMBL/GenBank/DDBJ databases">
        <title>Trade-off between light-utilization and light-protection in marine flavobacteria.</title>
        <authorList>
            <person name="Kumagai Y."/>
        </authorList>
    </citation>
    <scope>NUCLEOTIDE SEQUENCE [LARGE SCALE GENOMIC DNA]</scope>
    <source>
        <strain evidence="3 4">NBRC 107125</strain>
    </source>
</reference>
<sequence length="221" mass="23511">MYRHQLAAAVDCTDQLGKIICVGRNYADHAKELNNPIPDQPLLFIKPATAAVSMHRPVSIPDGLGACHHELEMAVLIGQPLTAATAQQVAHGIAGIGLGLDLTLRDIQDTLKQKSQPWERAKAFDGACPLSTFVAVDGVDLQALDIQLAINGELKQCGNTRDMLFSTRVLLQEISQSFTLLPGDVVLTGTPAGVGPLHHGDQLVASLGDLITVNTQVMLAD</sequence>
<keyword evidence="3" id="KW-0378">Hydrolase</keyword>
<evidence type="ECO:0000256" key="1">
    <source>
        <dbReference type="ARBA" id="ARBA00022723"/>
    </source>
</evidence>
<organism evidence="3 4">
    <name type="scientific">Oceanicoccus sagamiensis</name>
    <dbReference type="NCBI Taxonomy" id="716816"/>
    <lineage>
        <taxon>Bacteria</taxon>
        <taxon>Pseudomonadati</taxon>
        <taxon>Pseudomonadota</taxon>
        <taxon>Gammaproteobacteria</taxon>
        <taxon>Cellvibrionales</taxon>
        <taxon>Spongiibacteraceae</taxon>
        <taxon>Oceanicoccus</taxon>
    </lineage>
</organism>
<dbReference type="Pfam" id="PF01557">
    <property type="entry name" value="FAA_hydrolase"/>
    <property type="match status" value="1"/>
</dbReference>